<accession>A0A098LCZ2</accession>
<evidence type="ECO:0000313" key="3">
    <source>
        <dbReference type="Proteomes" id="UP000030185"/>
    </source>
</evidence>
<dbReference type="Gene3D" id="2.40.160.60">
    <property type="entry name" value="Outer membrane protein transport protein (OMPP1/FadL/TodX)"/>
    <property type="match status" value="1"/>
</dbReference>
<dbReference type="EMBL" id="BBLT01000002">
    <property type="protein sequence ID" value="GAL84262.1"/>
    <property type="molecule type" value="Genomic_DNA"/>
</dbReference>
<feature type="compositionally biased region" description="Polar residues" evidence="1">
    <location>
        <begin position="185"/>
        <end position="200"/>
    </location>
</feature>
<organism evidence="2 3">
    <name type="scientific">Sporocytophaga myxococcoides</name>
    <dbReference type="NCBI Taxonomy" id="153721"/>
    <lineage>
        <taxon>Bacteria</taxon>
        <taxon>Pseudomonadati</taxon>
        <taxon>Bacteroidota</taxon>
        <taxon>Cytophagia</taxon>
        <taxon>Cytophagales</taxon>
        <taxon>Cytophagaceae</taxon>
        <taxon>Sporocytophaga</taxon>
    </lineage>
</organism>
<evidence type="ECO:0008006" key="4">
    <source>
        <dbReference type="Google" id="ProtNLM"/>
    </source>
</evidence>
<name>A0A098LCZ2_9BACT</name>
<keyword evidence="3" id="KW-1185">Reference proteome</keyword>
<gene>
    <name evidence="2" type="ORF">MYP_1490</name>
</gene>
<evidence type="ECO:0000313" key="2">
    <source>
        <dbReference type="EMBL" id="GAL84262.1"/>
    </source>
</evidence>
<protein>
    <recommendedName>
        <fullName evidence="4">Outer membrane protein beta-barrel domain-containing protein</fullName>
    </recommendedName>
</protein>
<dbReference type="Proteomes" id="UP000030185">
    <property type="component" value="Unassembled WGS sequence"/>
</dbReference>
<comment type="caution">
    <text evidence="2">The sequence shown here is derived from an EMBL/GenBank/DDBJ whole genome shotgun (WGS) entry which is preliminary data.</text>
</comment>
<sequence>MRQIIFNKIIFCGSIIFLLFLSIGDLKAQDTIQYKKNEIWANFFSPGVTYKRGLNSRTFFKVGITFDFNKGKSDRNSFYSDDNYNSFEHSNLNQNNQSISVNLGIEKRSYLSSKVTLFHGPDLSYGFSDYRAYTNNNLNLNDETSQNTQTIAAGYTIGAVYSFNSYLGIGVSWSPRIYYRFYKGESSSRSNTDPHTNRLNSNKDKSLGIQLNTPSVNLILKF</sequence>
<evidence type="ECO:0000256" key="1">
    <source>
        <dbReference type="SAM" id="MobiDB-lite"/>
    </source>
</evidence>
<reference evidence="2 3" key="1">
    <citation type="submission" date="2014-09" db="EMBL/GenBank/DDBJ databases">
        <title>Sporocytophaga myxococcoides PG-01 genome sequencing.</title>
        <authorList>
            <person name="Liu L."/>
            <person name="Gao P.J."/>
            <person name="Chen G.J."/>
            <person name="Wang L.S."/>
        </authorList>
    </citation>
    <scope>NUCLEOTIDE SEQUENCE [LARGE SCALE GENOMIC DNA]</scope>
    <source>
        <strain evidence="2 3">PG-01</strain>
    </source>
</reference>
<dbReference type="RefSeq" id="WP_045460533.1">
    <property type="nucleotide sequence ID" value="NZ_BBLT01000002.1"/>
</dbReference>
<proteinExistence type="predicted"/>
<dbReference type="AlphaFoldDB" id="A0A098LCZ2"/>
<feature type="region of interest" description="Disordered" evidence="1">
    <location>
        <begin position="185"/>
        <end position="206"/>
    </location>
</feature>